<reference evidence="1 2" key="1">
    <citation type="submission" date="2022-01" db="EMBL/GenBank/DDBJ databases">
        <title>Alkalihalobacillus sp. EGI L200015, a novel bacterium isolated from a salt lake sediment.</title>
        <authorList>
            <person name="Gao L."/>
            <person name="Fang B.-Z."/>
            <person name="Li W.-J."/>
        </authorList>
    </citation>
    <scope>NUCLEOTIDE SEQUENCE [LARGE SCALE GENOMIC DNA]</scope>
    <source>
        <strain evidence="1 2">KCTC 12718</strain>
    </source>
</reference>
<protein>
    <submittedName>
        <fullName evidence="1">DUF1572 domain-containing protein</fullName>
    </submittedName>
</protein>
<evidence type="ECO:0000313" key="2">
    <source>
        <dbReference type="Proteomes" id="UP001649381"/>
    </source>
</evidence>
<name>A0ABS9GV38_9BACL</name>
<dbReference type="EMBL" id="JAKIJS010000001">
    <property type="protein sequence ID" value="MCF6136692.1"/>
    <property type="molecule type" value="Genomic_DNA"/>
</dbReference>
<gene>
    <name evidence="1" type="ORF">L2716_03050</name>
</gene>
<dbReference type="InterPro" id="IPR034660">
    <property type="entry name" value="DinB/YfiT-like"/>
</dbReference>
<evidence type="ECO:0000313" key="1">
    <source>
        <dbReference type="EMBL" id="MCF6136692.1"/>
    </source>
</evidence>
<keyword evidence="2" id="KW-1185">Reference proteome</keyword>
<dbReference type="Proteomes" id="UP001649381">
    <property type="component" value="Unassembled WGS sequence"/>
</dbReference>
<dbReference type="Gene3D" id="1.20.120.450">
    <property type="entry name" value="dinb family like domain"/>
    <property type="match status" value="1"/>
</dbReference>
<dbReference type="RefSeq" id="WP_236331661.1">
    <property type="nucleotide sequence ID" value="NZ_JAKIJS010000001.1"/>
</dbReference>
<dbReference type="Pfam" id="PF07609">
    <property type="entry name" value="DUF1572"/>
    <property type="match status" value="1"/>
</dbReference>
<accession>A0ABS9GV38</accession>
<dbReference type="InterPro" id="IPR011466">
    <property type="entry name" value="DUF1572"/>
</dbReference>
<organism evidence="1 2">
    <name type="scientific">Pseudalkalibacillus berkeleyi</name>
    <dbReference type="NCBI Taxonomy" id="1069813"/>
    <lineage>
        <taxon>Bacteria</taxon>
        <taxon>Bacillati</taxon>
        <taxon>Bacillota</taxon>
        <taxon>Bacilli</taxon>
        <taxon>Bacillales</taxon>
        <taxon>Fictibacillaceae</taxon>
        <taxon>Pseudalkalibacillus</taxon>
    </lineage>
</organism>
<proteinExistence type="predicted"/>
<sequence>MSSIYLEEILRNFQTLKNQAEQVFNQLSTEELHWVPNTESNSITILIKHMSGNMRSRWTNFLSTDGEKPDRFRDQEFIDDLSTRNQILDCWEDGWKCLFQALSHLSEKDLGKTVFIRNKPMAVISALQRQLMHYASHIGQMIYIGKMVKNDAWNTLSIPRGKSEEYK</sequence>
<dbReference type="SUPFAM" id="SSF109854">
    <property type="entry name" value="DinB/YfiT-like putative metalloenzymes"/>
    <property type="match status" value="1"/>
</dbReference>
<comment type="caution">
    <text evidence="1">The sequence shown here is derived from an EMBL/GenBank/DDBJ whole genome shotgun (WGS) entry which is preliminary data.</text>
</comment>